<dbReference type="Gene3D" id="1.10.10.10">
    <property type="entry name" value="Winged helix-like DNA-binding domain superfamily/Winged helix DNA-binding domain"/>
    <property type="match status" value="1"/>
</dbReference>
<dbReference type="PANTHER" id="PTHR34849">
    <property type="entry name" value="SSL5025 PROTEIN"/>
    <property type="match status" value="1"/>
</dbReference>
<dbReference type="AlphaFoldDB" id="A0A1P9WWG0"/>
<name>A0A1P9WWG0_9BACT</name>
<dbReference type="PANTHER" id="PTHR34849:SF5">
    <property type="entry name" value="SSL2733 PROTEIN"/>
    <property type="match status" value="1"/>
</dbReference>
<dbReference type="RefSeq" id="WP_077131161.1">
    <property type="nucleotide sequence ID" value="NZ_CP014263.1"/>
</dbReference>
<gene>
    <name evidence="1" type="ORF">AWR27_10545</name>
</gene>
<protein>
    <recommendedName>
        <fullName evidence="3">Antitoxin</fullName>
    </recommendedName>
</protein>
<dbReference type="STRING" id="1178516.AWR27_10545"/>
<evidence type="ECO:0008006" key="3">
    <source>
        <dbReference type="Google" id="ProtNLM"/>
    </source>
</evidence>
<evidence type="ECO:0000313" key="1">
    <source>
        <dbReference type="EMBL" id="AQG79727.1"/>
    </source>
</evidence>
<dbReference type="InterPro" id="IPR007367">
    <property type="entry name" value="DUF433"/>
</dbReference>
<dbReference type="EMBL" id="CP014263">
    <property type="protein sequence ID" value="AQG79727.1"/>
    <property type="molecule type" value="Genomic_DNA"/>
</dbReference>
<dbReference type="OrthoDB" id="9809515at2"/>
<dbReference type="Proteomes" id="UP000187941">
    <property type="component" value="Chromosome"/>
</dbReference>
<organism evidence="1 2">
    <name type="scientific">Spirosoma montaniterrae</name>
    <dbReference type="NCBI Taxonomy" id="1178516"/>
    <lineage>
        <taxon>Bacteria</taxon>
        <taxon>Pseudomonadati</taxon>
        <taxon>Bacteroidota</taxon>
        <taxon>Cytophagia</taxon>
        <taxon>Cytophagales</taxon>
        <taxon>Cytophagaceae</taxon>
        <taxon>Spirosoma</taxon>
    </lineage>
</organism>
<dbReference type="InterPro" id="IPR036388">
    <property type="entry name" value="WH-like_DNA-bd_sf"/>
</dbReference>
<keyword evidence="2" id="KW-1185">Reference proteome</keyword>
<reference evidence="1 2" key="1">
    <citation type="submission" date="2016-01" db="EMBL/GenBank/DDBJ databases">
        <authorList>
            <person name="Oliw E.H."/>
        </authorList>
    </citation>
    <scope>NUCLEOTIDE SEQUENCE [LARGE SCALE GENOMIC DNA]</scope>
    <source>
        <strain evidence="1 2">DY10</strain>
    </source>
</reference>
<evidence type="ECO:0000313" key="2">
    <source>
        <dbReference type="Proteomes" id="UP000187941"/>
    </source>
</evidence>
<dbReference type="KEGG" id="smon:AWR27_10545"/>
<dbReference type="SUPFAM" id="SSF46689">
    <property type="entry name" value="Homeodomain-like"/>
    <property type="match status" value="1"/>
</dbReference>
<dbReference type="Pfam" id="PF04255">
    <property type="entry name" value="DUF433"/>
    <property type="match status" value="1"/>
</dbReference>
<proteinExistence type="predicted"/>
<accession>A0A1P9WWG0</accession>
<sequence length="75" mass="8451">MNTYSNYISLNPAIRFGKPRIKGTRITGQDILNWLASGMTNEEILEDFPELTLEHIRAGLAFAADSERRTRLIAA</sequence>
<dbReference type="InterPro" id="IPR009057">
    <property type="entry name" value="Homeodomain-like_sf"/>
</dbReference>